<feature type="transmembrane region" description="Helical" evidence="1">
    <location>
        <begin position="45"/>
        <end position="63"/>
    </location>
</feature>
<feature type="transmembrane region" description="Helical" evidence="1">
    <location>
        <begin position="70"/>
        <end position="90"/>
    </location>
</feature>
<keyword evidence="1" id="KW-0472">Membrane</keyword>
<feature type="transmembrane region" description="Helical" evidence="1">
    <location>
        <begin position="136"/>
        <end position="154"/>
    </location>
</feature>
<dbReference type="EMBL" id="JWZX01002970">
    <property type="protein sequence ID" value="KOO25468.1"/>
    <property type="molecule type" value="Genomic_DNA"/>
</dbReference>
<gene>
    <name evidence="2" type="ORF">Ctob_010160</name>
</gene>
<name>A0A0M0JGX9_9EUKA</name>
<accession>A0A0M0JGX9</accession>
<dbReference type="Proteomes" id="UP000037460">
    <property type="component" value="Unassembled WGS sequence"/>
</dbReference>
<protein>
    <submittedName>
        <fullName evidence="2">Uncharacterized protein</fullName>
    </submittedName>
</protein>
<proteinExistence type="predicted"/>
<keyword evidence="1" id="KW-1133">Transmembrane helix</keyword>
<sequence>MGAKTLDRSFSLIELVGLMPAGLQPALINTLTFCFFIVVCPLLQPLLGACVLAGYAAGWPAGLLRRLHRLATYLTYASGLEVTVLVVVLIQNSQFSGKGTQSLLNDEVLPACDGLAQLYPDEGHCFQMDLGVSTGFWFAIAASIAFFVSGVAGSSTHRLTHQLLFPADEDPLPPHC</sequence>
<comment type="caution">
    <text evidence="2">The sequence shown here is derived from an EMBL/GenBank/DDBJ whole genome shotgun (WGS) entry which is preliminary data.</text>
</comment>
<keyword evidence="1" id="KW-0812">Transmembrane</keyword>
<reference evidence="3" key="1">
    <citation type="journal article" date="2015" name="PLoS Genet.">
        <title>Genome Sequence and Transcriptome Analyses of Chrysochromulina tobin: Metabolic Tools for Enhanced Algal Fitness in the Prominent Order Prymnesiales (Haptophyceae).</title>
        <authorList>
            <person name="Hovde B.T."/>
            <person name="Deodato C.R."/>
            <person name="Hunsperger H.M."/>
            <person name="Ryken S.A."/>
            <person name="Yost W."/>
            <person name="Jha R.K."/>
            <person name="Patterson J."/>
            <person name="Monnat R.J. Jr."/>
            <person name="Barlow S.B."/>
            <person name="Starkenburg S.R."/>
            <person name="Cattolico R.A."/>
        </authorList>
    </citation>
    <scope>NUCLEOTIDE SEQUENCE</scope>
    <source>
        <strain evidence="3">CCMP291</strain>
    </source>
</reference>
<dbReference type="AlphaFoldDB" id="A0A0M0JGX9"/>
<evidence type="ECO:0000256" key="1">
    <source>
        <dbReference type="SAM" id="Phobius"/>
    </source>
</evidence>
<organism evidence="2 3">
    <name type="scientific">Chrysochromulina tobinii</name>
    <dbReference type="NCBI Taxonomy" id="1460289"/>
    <lineage>
        <taxon>Eukaryota</taxon>
        <taxon>Haptista</taxon>
        <taxon>Haptophyta</taxon>
        <taxon>Prymnesiophyceae</taxon>
        <taxon>Prymnesiales</taxon>
        <taxon>Chrysochromulinaceae</taxon>
        <taxon>Chrysochromulina</taxon>
    </lineage>
</organism>
<evidence type="ECO:0000313" key="3">
    <source>
        <dbReference type="Proteomes" id="UP000037460"/>
    </source>
</evidence>
<keyword evidence="3" id="KW-1185">Reference proteome</keyword>
<evidence type="ECO:0000313" key="2">
    <source>
        <dbReference type="EMBL" id="KOO25468.1"/>
    </source>
</evidence>